<keyword evidence="2" id="KW-1185">Reference proteome</keyword>
<organism evidence="1 2">
    <name type="scientific">Gemmata massiliana</name>
    <dbReference type="NCBI Taxonomy" id="1210884"/>
    <lineage>
        <taxon>Bacteria</taxon>
        <taxon>Pseudomonadati</taxon>
        <taxon>Planctomycetota</taxon>
        <taxon>Planctomycetia</taxon>
        <taxon>Gemmatales</taxon>
        <taxon>Gemmataceae</taxon>
        <taxon>Gemmata</taxon>
    </lineage>
</organism>
<dbReference type="KEGG" id="gms:SOIL9_45720"/>
<protein>
    <submittedName>
        <fullName evidence="1">Uncharacterized protein</fullName>
    </submittedName>
</protein>
<proteinExistence type="predicted"/>
<evidence type="ECO:0000313" key="2">
    <source>
        <dbReference type="Proteomes" id="UP000464178"/>
    </source>
</evidence>
<gene>
    <name evidence="1" type="ORF">SOIL9_45720</name>
</gene>
<dbReference type="Proteomes" id="UP000464178">
    <property type="component" value="Chromosome"/>
</dbReference>
<dbReference type="EMBL" id="LR593886">
    <property type="protein sequence ID" value="VTR93142.1"/>
    <property type="molecule type" value="Genomic_DNA"/>
</dbReference>
<sequence length="136" mass="15584">MADAVALRQALAAFLGDTQYRKFVARGMYRGRMAYWQEQEWTRFTTAHPEFAVDLNELAAALLVCHLHGDELKPDTAEVFHGCMDLARWYVEARSRLFPYAAQDVISTEGRPFEGDRIGVLFCPACRVARAGWRRR</sequence>
<dbReference type="AlphaFoldDB" id="A0A6P2D156"/>
<dbReference type="RefSeq" id="WP_162667916.1">
    <property type="nucleotide sequence ID" value="NZ_LR593886.1"/>
</dbReference>
<name>A0A6P2D156_9BACT</name>
<accession>A0A6P2D156</accession>
<evidence type="ECO:0000313" key="1">
    <source>
        <dbReference type="EMBL" id="VTR93142.1"/>
    </source>
</evidence>
<reference evidence="1 2" key="1">
    <citation type="submission" date="2019-05" db="EMBL/GenBank/DDBJ databases">
        <authorList>
            <consortium name="Science for Life Laboratories"/>
        </authorList>
    </citation>
    <scope>NUCLEOTIDE SEQUENCE [LARGE SCALE GENOMIC DNA]</scope>
    <source>
        <strain evidence="1">Soil9</strain>
    </source>
</reference>